<name>X1K2S0_9ZZZZ</name>
<evidence type="ECO:0000313" key="5">
    <source>
        <dbReference type="EMBL" id="GAH84569.1"/>
    </source>
</evidence>
<evidence type="ECO:0000256" key="3">
    <source>
        <dbReference type="ARBA" id="ARBA00023065"/>
    </source>
</evidence>
<keyword evidence="3" id="KW-0406">Ion transport</keyword>
<dbReference type="Gene3D" id="3.40.50.12240">
    <property type="match status" value="1"/>
</dbReference>
<comment type="caution">
    <text evidence="5">The sequence shown here is derived from an EMBL/GenBank/DDBJ whole genome shotgun (WGS) entry which is preliminary data.</text>
</comment>
<evidence type="ECO:0000256" key="2">
    <source>
        <dbReference type="ARBA" id="ARBA00022448"/>
    </source>
</evidence>
<comment type="similarity">
    <text evidence="1">Belongs to the ATPase alpha/beta chains family.</text>
</comment>
<dbReference type="GO" id="GO:0006811">
    <property type="term" value="P:monoatomic ion transport"/>
    <property type="evidence" value="ECO:0007669"/>
    <property type="project" value="UniProtKB-KW"/>
</dbReference>
<reference evidence="5" key="1">
    <citation type="journal article" date="2014" name="Front. Microbiol.">
        <title>High frequency of phylogenetically diverse reductive dehalogenase-homologous genes in deep subseafloor sedimentary metagenomes.</title>
        <authorList>
            <person name="Kawai M."/>
            <person name="Futagami T."/>
            <person name="Toyoda A."/>
            <person name="Takaki Y."/>
            <person name="Nishi S."/>
            <person name="Hori S."/>
            <person name="Arai W."/>
            <person name="Tsubouchi T."/>
            <person name="Morono Y."/>
            <person name="Uchiyama I."/>
            <person name="Ito T."/>
            <person name="Fujiyama A."/>
            <person name="Inagaki F."/>
            <person name="Takami H."/>
        </authorList>
    </citation>
    <scope>NUCLEOTIDE SEQUENCE</scope>
    <source>
        <strain evidence="5">Expedition CK06-06</strain>
    </source>
</reference>
<sequence length="47" mass="5711">FLNQGYTEERDFSTTLNIAWQALSNLPKNQLFRIHEDFIDKYYIEEV</sequence>
<dbReference type="InterPro" id="IPR055190">
    <property type="entry name" value="ATP-synt_VA_C"/>
</dbReference>
<keyword evidence="2" id="KW-0813">Transport</keyword>
<proteinExistence type="inferred from homology"/>
<dbReference type="Pfam" id="PF22919">
    <property type="entry name" value="ATP-synt_VA_C"/>
    <property type="match status" value="1"/>
</dbReference>
<accession>X1K2S0</accession>
<feature type="domain" description="ATP synthase A/B type C-terminal" evidence="4">
    <location>
        <begin position="1"/>
        <end position="43"/>
    </location>
</feature>
<evidence type="ECO:0000259" key="4">
    <source>
        <dbReference type="Pfam" id="PF22919"/>
    </source>
</evidence>
<dbReference type="EMBL" id="BARU01038427">
    <property type="protein sequence ID" value="GAH84569.1"/>
    <property type="molecule type" value="Genomic_DNA"/>
</dbReference>
<gene>
    <name evidence="5" type="ORF">S03H2_59740</name>
</gene>
<organism evidence="5">
    <name type="scientific">marine sediment metagenome</name>
    <dbReference type="NCBI Taxonomy" id="412755"/>
    <lineage>
        <taxon>unclassified sequences</taxon>
        <taxon>metagenomes</taxon>
        <taxon>ecological metagenomes</taxon>
    </lineage>
</organism>
<evidence type="ECO:0000256" key="1">
    <source>
        <dbReference type="ARBA" id="ARBA00008936"/>
    </source>
</evidence>
<protein>
    <recommendedName>
        <fullName evidence="4">ATP synthase A/B type C-terminal domain-containing protein</fullName>
    </recommendedName>
</protein>
<dbReference type="AlphaFoldDB" id="X1K2S0"/>
<feature type="non-terminal residue" evidence="5">
    <location>
        <position position="1"/>
    </location>
</feature>